<keyword evidence="3" id="KW-0809">Transit peptide</keyword>
<evidence type="ECO:0000256" key="7">
    <source>
        <dbReference type="ARBA" id="ARBA00035273"/>
    </source>
</evidence>
<keyword evidence="6" id="KW-0687">Ribonucleoprotein</keyword>
<dbReference type="Pfam" id="PF01632">
    <property type="entry name" value="Ribosomal_L35p"/>
    <property type="match status" value="1"/>
</dbReference>
<evidence type="ECO:0000256" key="8">
    <source>
        <dbReference type="ARBA" id="ARBA00035418"/>
    </source>
</evidence>
<comment type="subcellular location">
    <subcellularLocation>
        <location evidence="1">Mitochondrion</location>
    </subcellularLocation>
</comment>
<dbReference type="Gene3D" id="4.10.410.60">
    <property type="match status" value="1"/>
</dbReference>
<evidence type="ECO:0000256" key="5">
    <source>
        <dbReference type="ARBA" id="ARBA00023128"/>
    </source>
</evidence>
<keyword evidence="10" id="KW-1185">Reference proteome</keyword>
<protein>
    <recommendedName>
        <fullName evidence="7">Large ribosomal subunit protein bL35m</fullName>
    </recommendedName>
    <alternativeName>
        <fullName evidence="8">39S ribosomal protein L35, mitochondrial</fullName>
    </alternativeName>
</protein>
<evidence type="ECO:0000256" key="4">
    <source>
        <dbReference type="ARBA" id="ARBA00022980"/>
    </source>
</evidence>
<dbReference type="SUPFAM" id="SSF143034">
    <property type="entry name" value="L35p-like"/>
    <property type="match status" value="1"/>
</dbReference>
<dbReference type="GO" id="GO:0005840">
    <property type="term" value="C:ribosome"/>
    <property type="evidence" value="ECO:0007669"/>
    <property type="project" value="UniProtKB-KW"/>
</dbReference>
<comment type="similarity">
    <text evidence="2">Belongs to the bacterial ribosomal protein bL35 family.</text>
</comment>
<keyword evidence="4" id="KW-0689">Ribosomal protein</keyword>
<proteinExistence type="inferred from homology"/>
<keyword evidence="5" id="KW-0496">Mitochondrion</keyword>
<evidence type="ECO:0000256" key="2">
    <source>
        <dbReference type="ARBA" id="ARBA00006598"/>
    </source>
</evidence>
<evidence type="ECO:0000313" key="10">
    <source>
        <dbReference type="Proteomes" id="UP000694393"/>
    </source>
</evidence>
<dbReference type="GO" id="GO:0003735">
    <property type="term" value="F:structural constituent of ribosome"/>
    <property type="evidence" value="ECO:0007669"/>
    <property type="project" value="InterPro"/>
</dbReference>
<dbReference type="AlphaFoldDB" id="A0A8C8RF29"/>
<evidence type="ECO:0000256" key="1">
    <source>
        <dbReference type="ARBA" id="ARBA00004173"/>
    </source>
</evidence>
<dbReference type="GO" id="GO:0006412">
    <property type="term" value="P:translation"/>
    <property type="evidence" value="ECO:0007669"/>
    <property type="project" value="InterPro"/>
</dbReference>
<dbReference type="GO" id="GO:0005739">
    <property type="term" value="C:mitochondrion"/>
    <property type="evidence" value="ECO:0007669"/>
    <property type="project" value="UniProtKB-SubCell"/>
</dbReference>
<dbReference type="PANTHER" id="PTHR15909">
    <property type="entry name" value="39S RIBOSOMAL PROTEIN L35, MITOCHONDRIAL"/>
    <property type="match status" value="1"/>
</dbReference>
<evidence type="ECO:0000256" key="6">
    <source>
        <dbReference type="ARBA" id="ARBA00023274"/>
    </source>
</evidence>
<organism evidence="9 10">
    <name type="scientific">Pelusios castaneus</name>
    <name type="common">West African mud turtle</name>
    <dbReference type="NCBI Taxonomy" id="367368"/>
    <lineage>
        <taxon>Eukaryota</taxon>
        <taxon>Metazoa</taxon>
        <taxon>Chordata</taxon>
        <taxon>Craniata</taxon>
        <taxon>Vertebrata</taxon>
        <taxon>Euteleostomi</taxon>
        <taxon>Archelosauria</taxon>
        <taxon>Testudinata</taxon>
        <taxon>Testudines</taxon>
        <taxon>Pleurodira</taxon>
        <taxon>Pelomedusidae</taxon>
        <taxon>Pelusios</taxon>
    </lineage>
</organism>
<reference evidence="9" key="2">
    <citation type="submission" date="2025-09" db="UniProtKB">
        <authorList>
            <consortium name="Ensembl"/>
        </authorList>
    </citation>
    <scope>IDENTIFICATION</scope>
</reference>
<dbReference type="GO" id="GO:1990904">
    <property type="term" value="C:ribonucleoprotein complex"/>
    <property type="evidence" value="ECO:0007669"/>
    <property type="project" value="UniProtKB-KW"/>
</dbReference>
<name>A0A8C8RF29_9SAUR</name>
<reference evidence="9" key="1">
    <citation type="submission" date="2025-08" db="UniProtKB">
        <authorList>
            <consortium name="Ensembl"/>
        </authorList>
    </citation>
    <scope>IDENTIFICATION</scope>
</reference>
<evidence type="ECO:0000256" key="3">
    <source>
        <dbReference type="ARBA" id="ARBA00022946"/>
    </source>
</evidence>
<dbReference type="PANTHER" id="PTHR15909:SF0">
    <property type="entry name" value="LARGE RIBOSOMAL SUBUNIT PROTEIN BL35M"/>
    <property type="match status" value="1"/>
</dbReference>
<dbReference type="InterPro" id="IPR019338">
    <property type="entry name" value="Ribosomal_bL35m"/>
</dbReference>
<dbReference type="Ensembl" id="ENSPCET00000004683.1">
    <property type="protein sequence ID" value="ENSPCEP00000004529.1"/>
    <property type="gene ID" value="ENSPCEG00000003662.1"/>
</dbReference>
<dbReference type="Proteomes" id="UP000694393">
    <property type="component" value="Unplaced"/>
</dbReference>
<sequence>YGHEGAGAPAAFPGPARLAPPFPAHLDGCRGPRSLTDSQHPPLQAPGADGVLRPLNVLFPLAYKSSCSIRHISGLSTKHFKRVQAPLVSSVTKPLSVSDLSCGRPLSILNSVIPLLAHILQQPVRTLTYYSIRRGKRKTVKSVVHRFLRLHCGLWLRKRAGYKKKLWKKSNPRKRRLREQVFCNNTQSKLLDKMTTSFWKRRNWYANDPFQKYHDRTNLQV</sequence>
<evidence type="ECO:0000313" key="9">
    <source>
        <dbReference type="Ensembl" id="ENSPCEP00000004529.1"/>
    </source>
</evidence>
<dbReference type="InterPro" id="IPR037229">
    <property type="entry name" value="Ribosomal_bL35_sf"/>
</dbReference>
<accession>A0A8C8RF29</accession>
<dbReference type="InterPro" id="IPR021137">
    <property type="entry name" value="Ribosomal_bL35-like"/>
</dbReference>